<evidence type="ECO:0008006" key="4">
    <source>
        <dbReference type="Google" id="ProtNLM"/>
    </source>
</evidence>
<keyword evidence="3" id="KW-1185">Reference proteome</keyword>
<gene>
    <name evidence="2" type="ORF">DAPPUDRAFT_340995</name>
</gene>
<dbReference type="InParanoid" id="E9I507"/>
<name>E9I507_DAPPU</name>
<feature type="compositionally biased region" description="Acidic residues" evidence="1">
    <location>
        <begin position="168"/>
        <end position="184"/>
    </location>
</feature>
<dbReference type="AlphaFoldDB" id="E9I507"/>
<feature type="region of interest" description="Disordered" evidence="1">
    <location>
        <begin position="133"/>
        <end position="186"/>
    </location>
</feature>
<dbReference type="HOGENOM" id="CLU_795165_0_0_1"/>
<protein>
    <recommendedName>
        <fullName evidence="4">CCHC-type domain-containing protein</fullName>
    </recommendedName>
</protein>
<evidence type="ECO:0000313" key="3">
    <source>
        <dbReference type="Proteomes" id="UP000000305"/>
    </source>
</evidence>
<proteinExistence type="predicted"/>
<evidence type="ECO:0000256" key="1">
    <source>
        <dbReference type="SAM" id="MobiDB-lite"/>
    </source>
</evidence>
<reference evidence="2 3" key="1">
    <citation type="journal article" date="2011" name="Science">
        <title>The ecoresponsive genome of Daphnia pulex.</title>
        <authorList>
            <person name="Colbourne J.K."/>
            <person name="Pfrender M.E."/>
            <person name="Gilbert D."/>
            <person name="Thomas W.K."/>
            <person name="Tucker A."/>
            <person name="Oakley T.H."/>
            <person name="Tokishita S."/>
            <person name="Aerts A."/>
            <person name="Arnold G.J."/>
            <person name="Basu M.K."/>
            <person name="Bauer D.J."/>
            <person name="Caceres C.E."/>
            <person name="Carmel L."/>
            <person name="Casola C."/>
            <person name="Choi J.H."/>
            <person name="Detter J.C."/>
            <person name="Dong Q."/>
            <person name="Dusheyko S."/>
            <person name="Eads B.D."/>
            <person name="Frohlich T."/>
            <person name="Geiler-Samerotte K.A."/>
            <person name="Gerlach D."/>
            <person name="Hatcher P."/>
            <person name="Jogdeo S."/>
            <person name="Krijgsveld J."/>
            <person name="Kriventseva E.V."/>
            <person name="Kultz D."/>
            <person name="Laforsch C."/>
            <person name="Lindquist E."/>
            <person name="Lopez J."/>
            <person name="Manak J.R."/>
            <person name="Muller J."/>
            <person name="Pangilinan J."/>
            <person name="Patwardhan R.P."/>
            <person name="Pitluck S."/>
            <person name="Pritham E.J."/>
            <person name="Rechtsteiner A."/>
            <person name="Rho M."/>
            <person name="Rogozin I.B."/>
            <person name="Sakarya O."/>
            <person name="Salamov A."/>
            <person name="Schaack S."/>
            <person name="Shapiro H."/>
            <person name="Shiga Y."/>
            <person name="Skalitzky C."/>
            <person name="Smith Z."/>
            <person name="Souvorov A."/>
            <person name="Sung W."/>
            <person name="Tang Z."/>
            <person name="Tsuchiya D."/>
            <person name="Tu H."/>
            <person name="Vos H."/>
            <person name="Wang M."/>
            <person name="Wolf Y.I."/>
            <person name="Yamagata H."/>
            <person name="Yamada T."/>
            <person name="Ye Y."/>
            <person name="Shaw J.R."/>
            <person name="Andrews J."/>
            <person name="Crease T.J."/>
            <person name="Tang H."/>
            <person name="Lucas S.M."/>
            <person name="Robertson H.M."/>
            <person name="Bork P."/>
            <person name="Koonin E.V."/>
            <person name="Zdobnov E.M."/>
            <person name="Grigoriev I.V."/>
            <person name="Lynch M."/>
            <person name="Boore J.L."/>
        </authorList>
    </citation>
    <scope>NUCLEOTIDE SEQUENCE [LARGE SCALE GENOMIC DNA]</scope>
</reference>
<sequence>MIQGSKGGASDYIEQMREEGRTLYQVVQQLEMRYGSLCTPEEARVRTNNMPRKDKETLPEFIDRLRTMAKMACRLERDNARRLAAVDALVEGNIRRVLPTSVRMALKERVINRSRMGLPEFTAREIEKEALELEQRRNERKGGSERQGAAGNGKKYNVRQACAVESAESSDEDSPITSDDDNQGEEGIFLVNEIRRQEQKYIRRGRPIDHAKVNKRAFGKYNDRYNERHRNNRKPALHQNARLAMVPGPAQKPLGPPNPLDQGPKRNIYELLNLANCSKGQCVQCGYDGHYMKSDACALRDKSLVDRPCVKCGKGLHSADDCLRVYQKHYGAPQQPQGAAATPEQAVKN</sequence>
<accession>E9I507</accession>
<dbReference type="KEGG" id="dpx:DAPPUDRAFT_340995"/>
<dbReference type="EMBL" id="GL735315">
    <property type="protein sequence ID" value="EFX60923.1"/>
    <property type="molecule type" value="Genomic_DNA"/>
</dbReference>
<organism evidence="2 3">
    <name type="scientific">Daphnia pulex</name>
    <name type="common">Water flea</name>
    <dbReference type="NCBI Taxonomy" id="6669"/>
    <lineage>
        <taxon>Eukaryota</taxon>
        <taxon>Metazoa</taxon>
        <taxon>Ecdysozoa</taxon>
        <taxon>Arthropoda</taxon>
        <taxon>Crustacea</taxon>
        <taxon>Branchiopoda</taxon>
        <taxon>Diplostraca</taxon>
        <taxon>Cladocera</taxon>
        <taxon>Anomopoda</taxon>
        <taxon>Daphniidae</taxon>
        <taxon>Daphnia</taxon>
    </lineage>
</organism>
<feature type="compositionally biased region" description="Basic and acidic residues" evidence="1">
    <location>
        <begin position="133"/>
        <end position="144"/>
    </location>
</feature>
<evidence type="ECO:0000313" key="2">
    <source>
        <dbReference type="EMBL" id="EFX60923.1"/>
    </source>
</evidence>
<dbReference type="Proteomes" id="UP000000305">
    <property type="component" value="Unassembled WGS sequence"/>
</dbReference>